<dbReference type="RefSeq" id="WP_067282836.1">
    <property type="nucleotide sequence ID" value="NZ_LOHS01000111.1"/>
</dbReference>
<protein>
    <recommendedName>
        <fullName evidence="5">Polysaccharide deacetylase</fullName>
    </recommendedName>
</protein>
<dbReference type="InterPro" id="IPR011330">
    <property type="entry name" value="Glyco_hydro/deAcase_b/a-brl"/>
</dbReference>
<dbReference type="PATRIC" id="fig|1716141.3.peg.5571"/>
<sequence>MAVIMRITAGITTAAACAAALTGCSGAATGAKEGVGEGAKGPKGAVAPAPAPKSAVRLIGDGSTAYTGAQPHLAKPQRLKSGQKPPQFVVFSWDGAGEDSQKLFSYFRKVAKKNNATMTYFLSGVYMLPEQKADLYRPPHHSPGRSDIGFNDREGIKATVEQLRGAWLEGNEIGTHFNGHFCGSGGGVGEWSVEDWKDEIRQAKSFVKSWKTNAGLKTAAPLPFDYDKELIGARTPCLEGKENFRRAARELGFRYDTSGVDNQVWPERKGGLWDLSMQLVPVPGRSFETLTMDYNFMVNQSGTSTQGDPSKHEYWGNQMRDGLLQGFDRAYNGNRAPLIIGNHFESWNGGTYMRAIEETIERVCNKPDVRCVSFRQLADWLDAQDPAVLDKLRRLKVGEAPKAGWAAYLAAEPSPAPKGAPGAPRASASGASAAGQG</sequence>
<dbReference type="PANTHER" id="PTHR45985">
    <property type="match status" value="1"/>
</dbReference>
<dbReference type="Gene3D" id="3.20.20.370">
    <property type="entry name" value="Glycoside hydrolase/deacetylase"/>
    <property type="match status" value="1"/>
</dbReference>
<dbReference type="PANTHER" id="PTHR45985:SF3">
    <property type="entry name" value="CHITIN DEACETYLASE-LIKE 4"/>
    <property type="match status" value="1"/>
</dbReference>
<evidence type="ECO:0000313" key="4">
    <source>
        <dbReference type="Proteomes" id="UP000077381"/>
    </source>
</evidence>
<dbReference type="InterPro" id="IPR052740">
    <property type="entry name" value="CE4"/>
</dbReference>
<evidence type="ECO:0000256" key="1">
    <source>
        <dbReference type="SAM" id="MobiDB-lite"/>
    </source>
</evidence>
<evidence type="ECO:0000256" key="2">
    <source>
        <dbReference type="SAM" id="SignalP"/>
    </source>
</evidence>
<comment type="caution">
    <text evidence="3">The sequence shown here is derived from an EMBL/GenBank/DDBJ whole genome shotgun (WGS) entry which is preliminary data.</text>
</comment>
<dbReference type="Proteomes" id="UP000077381">
    <property type="component" value="Unassembled WGS sequence"/>
</dbReference>
<name>A0A177HKZ9_9ACTN</name>
<dbReference type="PROSITE" id="PS51257">
    <property type="entry name" value="PROKAR_LIPOPROTEIN"/>
    <property type="match status" value="1"/>
</dbReference>
<reference evidence="3 4" key="1">
    <citation type="submission" date="2015-12" db="EMBL/GenBank/DDBJ databases">
        <title>Genome sequence of Streptomyces sp. G25.</title>
        <authorList>
            <person name="Poehlein A."/>
            <person name="Roettig A."/>
            <person name="Hiessl S."/>
            <person name="Hauschild P."/>
            <person name="Schauer J."/>
            <person name="Madkour M.H."/>
            <person name="Al-Ansari A.M."/>
            <person name="Almakishah N.H."/>
            <person name="Steinbuechel A."/>
            <person name="Daniel R."/>
        </authorList>
    </citation>
    <scope>NUCLEOTIDE SEQUENCE [LARGE SCALE GENOMIC DNA]</scope>
    <source>
        <strain evidence="4">G25(2015)</strain>
    </source>
</reference>
<feature type="chain" id="PRO_5008062953" description="Polysaccharide deacetylase" evidence="2">
    <location>
        <begin position="28"/>
        <end position="437"/>
    </location>
</feature>
<organism evidence="3 4">
    <name type="scientific">Streptomyces jeddahensis</name>
    <dbReference type="NCBI Taxonomy" id="1716141"/>
    <lineage>
        <taxon>Bacteria</taxon>
        <taxon>Bacillati</taxon>
        <taxon>Actinomycetota</taxon>
        <taxon>Actinomycetes</taxon>
        <taxon>Kitasatosporales</taxon>
        <taxon>Streptomycetaceae</taxon>
        <taxon>Streptomyces</taxon>
    </lineage>
</organism>
<proteinExistence type="predicted"/>
<evidence type="ECO:0008006" key="5">
    <source>
        <dbReference type="Google" id="ProtNLM"/>
    </source>
</evidence>
<feature type="region of interest" description="Disordered" evidence="1">
    <location>
        <begin position="413"/>
        <end position="437"/>
    </location>
</feature>
<dbReference type="EMBL" id="LOHS01000111">
    <property type="protein sequence ID" value="OAH11349.1"/>
    <property type="molecule type" value="Genomic_DNA"/>
</dbReference>
<dbReference type="STRING" id="1716141.STSP_52980"/>
<keyword evidence="2" id="KW-0732">Signal</keyword>
<evidence type="ECO:0000313" key="3">
    <source>
        <dbReference type="EMBL" id="OAH11349.1"/>
    </source>
</evidence>
<accession>A0A177HKZ9</accession>
<dbReference type="OrthoDB" id="438898at2"/>
<keyword evidence="4" id="KW-1185">Reference proteome</keyword>
<dbReference type="SUPFAM" id="SSF88713">
    <property type="entry name" value="Glycoside hydrolase/deacetylase"/>
    <property type="match status" value="1"/>
</dbReference>
<gene>
    <name evidence="3" type="ORF">STSP_52980</name>
</gene>
<dbReference type="AlphaFoldDB" id="A0A177HKZ9"/>
<feature type="signal peptide" evidence="2">
    <location>
        <begin position="1"/>
        <end position="27"/>
    </location>
</feature>
<dbReference type="GO" id="GO:0005975">
    <property type="term" value="P:carbohydrate metabolic process"/>
    <property type="evidence" value="ECO:0007669"/>
    <property type="project" value="InterPro"/>
</dbReference>